<evidence type="ECO:0000313" key="3">
    <source>
        <dbReference type="EMBL" id="EIE19397.1"/>
    </source>
</evidence>
<feature type="region of interest" description="Disordered" evidence="2">
    <location>
        <begin position="540"/>
        <end position="581"/>
    </location>
</feature>
<keyword evidence="1" id="KW-0175">Coiled coil</keyword>
<feature type="coiled-coil region" evidence="1">
    <location>
        <begin position="832"/>
        <end position="881"/>
    </location>
</feature>
<feature type="coiled-coil region" evidence="1">
    <location>
        <begin position="94"/>
        <end position="145"/>
    </location>
</feature>
<dbReference type="KEGG" id="csl:COCSUDRAFT_58685"/>
<proteinExistence type="predicted"/>
<keyword evidence="4" id="KW-1185">Reference proteome</keyword>
<feature type="compositionally biased region" description="Basic and acidic residues" evidence="2">
    <location>
        <begin position="272"/>
        <end position="289"/>
    </location>
</feature>
<accession>I0YLX8</accession>
<evidence type="ECO:0000313" key="4">
    <source>
        <dbReference type="Proteomes" id="UP000007264"/>
    </source>
</evidence>
<dbReference type="EMBL" id="AGSI01000019">
    <property type="protein sequence ID" value="EIE19397.1"/>
    <property type="molecule type" value="Genomic_DNA"/>
</dbReference>
<reference evidence="3 4" key="1">
    <citation type="journal article" date="2012" name="Genome Biol.">
        <title>The genome of the polar eukaryotic microalga coccomyxa subellipsoidea reveals traits of cold adaptation.</title>
        <authorList>
            <person name="Blanc G."/>
            <person name="Agarkova I."/>
            <person name="Grimwood J."/>
            <person name="Kuo A."/>
            <person name="Brueggeman A."/>
            <person name="Dunigan D."/>
            <person name="Gurnon J."/>
            <person name="Ladunga I."/>
            <person name="Lindquist E."/>
            <person name="Lucas S."/>
            <person name="Pangilinan J."/>
            <person name="Proschold T."/>
            <person name="Salamov A."/>
            <person name="Schmutz J."/>
            <person name="Weeks D."/>
            <person name="Yamada T."/>
            <person name="Claverie J.M."/>
            <person name="Grigoriev I."/>
            <person name="Van Etten J."/>
            <person name="Lomsadze A."/>
            <person name="Borodovsky M."/>
        </authorList>
    </citation>
    <scope>NUCLEOTIDE SEQUENCE [LARGE SCALE GENOMIC DNA]</scope>
    <source>
        <strain evidence="3 4">C-169</strain>
    </source>
</reference>
<dbReference type="OrthoDB" id="515414at2759"/>
<dbReference type="GeneID" id="17037337"/>
<dbReference type="Proteomes" id="UP000007264">
    <property type="component" value="Unassembled WGS sequence"/>
</dbReference>
<feature type="compositionally biased region" description="Basic and acidic residues" evidence="2">
    <location>
        <begin position="553"/>
        <end position="581"/>
    </location>
</feature>
<dbReference type="AlphaFoldDB" id="I0YLX8"/>
<dbReference type="RefSeq" id="XP_005643941.1">
    <property type="nucleotide sequence ID" value="XM_005643884.1"/>
</dbReference>
<comment type="caution">
    <text evidence="3">The sequence shown here is derived from an EMBL/GenBank/DDBJ whole genome shotgun (WGS) entry which is preliminary data.</text>
</comment>
<feature type="region of interest" description="Disordered" evidence="2">
    <location>
        <begin position="167"/>
        <end position="210"/>
    </location>
</feature>
<evidence type="ECO:0000256" key="1">
    <source>
        <dbReference type="SAM" id="Coils"/>
    </source>
</evidence>
<feature type="region of interest" description="Disordered" evidence="2">
    <location>
        <begin position="231"/>
        <end position="289"/>
    </location>
</feature>
<gene>
    <name evidence="3" type="ORF">COCSUDRAFT_58685</name>
</gene>
<protein>
    <submittedName>
        <fullName evidence="3">Uncharacterized protein</fullName>
    </submittedName>
</protein>
<sequence length="1094" mass="119842">MARHEDLERELQSSYHRHAKELKAGLSAAAGLENDVLLAALKRSPATAPLAAARAQELLADLLPAHYGHQGSRHYSGRDAGETAATHEEISLVRQQLRQAQQAARTALDRLEAESLQRQRAEAKLSAVQQRADQAARELQEAHIARLAADNRAADCQMRQNTASTSTAQQIAKLEQARQGSQAQAEEASGKLRSLESAHQQHLSDCSARQAATAEREAALEQQCRQARNDAAIARSEADTHRKAAAAAHARSQGLEENLSGVKARQDAAAGHTRELERQLAQAEGERREAREKYVSVMRRLEGLQGHEEAARLGVQEAVRDLEAVSRQRDELASRLAEAKAAGCRAGRCAQAAREEVERLRREACEHNTALCNFRSTIAGLEAQVAEGKRRAELLTEELAKRKGGREEMRAALESEAEAGLKLQLQQKDFEWRQKYQELELRVRHLSSNDVVANPSDYITKAEHARILDSRLASKDYDAAGEMSRRVAAMEREAALRLAAREAELQTAAAAQLRKVQDDHEVETKRKTVELERASSELHRCQREAADAQSEAEAARKSLQRLKEDHVRSQEAREEATEHLEEVTRQLHHLQHQLSASEAQGVMRERTHLQEETAQLRRELADARSDAVDAAAAATAELRAAKKKHELAQQAMEDTVEQAEHAKEAAQQRARDAALAAKSTEADAAEAASKLREAHAAVDRAAADALQLNERLGEYKSENGRIKEQMREQASAAEAAVRAARTEKERLLALHKRRVSRVASQVSKQVLQLRAQQALLRTAFEGELQRAAAECANGVEAMQARWRQVLLALRSDAVAAGQAHKDMLAAARRDDAERHRDALAEARAAAAQHEEAVLAEAQGETRAALDSLAAAQADARQLQQQLGLLVGGLGPIIALDNSLQHALTTCESTDSFNSYLQQLLQQVRAWAEDQAVQRVLAPIERALPPVQQPRRSSMRASFMAASPDVLGLDKGLDRRVAKAVAACGACAARIKDLEAAVKQGEEGLEQARLEGGEKAVELREAAVKPLRAEVARMRAALADLQLAYTSDIAQIKEAAEGHVSSMRREAQDSITQLQSAAANLQARPLFPCPSNSTL</sequence>
<organism evidence="3 4">
    <name type="scientific">Coccomyxa subellipsoidea (strain C-169)</name>
    <name type="common">Green microalga</name>
    <dbReference type="NCBI Taxonomy" id="574566"/>
    <lineage>
        <taxon>Eukaryota</taxon>
        <taxon>Viridiplantae</taxon>
        <taxon>Chlorophyta</taxon>
        <taxon>core chlorophytes</taxon>
        <taxon>Trebouxiophyceae</taxon>
        <taxon>Trebouxiophyceae incertae sedis</taxon>
        <taxon>Coccomyxaceae</taxon>
        <taxon>Coccomyxa</taxon>
        <taxon>Coccomyxa subellipsoidea</taxon>
    </lineage>
</organism>
<name>I0YLX8_COCSC</name>
<evidence type="ECO:0000256" key="2">
    <source>
        <dbReference type="SAM" id="MobiDB-lite"/>
    </source>
</evidence>